<comment type="caution">
    <text evidence="1">The sequence shown here is derived from an EMBL/GenBank/DDBJ whole genome shotgun (WGS) entry which is preliminary data.</text>
</comment>
<protein>
    <submittedName>
        <fullName evidence="1">Uncharacterized protein</fullName>
    </submittedName>
</protein>
<keyword evidence="2" id="KW-1185">Reference proteome</keyword>
<reference evidence="2" key="1">
    <citation type="journal article" date="2019" name="Int. J. Syst. Evol. Microbiol.">
        <title>The Global Catalogue of Microorganisms (GCM) 10K type strain sequencing project: providing services to taxonomists for standard genome sequencing and annotation.</title>
        <authorList>
            <consortium name="The Broad Institute Genomics Platform"/>
            <consortium name="The Broad Institute Genome Sequencing Center for Infectious Disease"/>
            <person name="Wu L."/>
            <person name="Ma J."/>
        </authorList>
    </citation>
    <scope>NUCLEOTIDE SEQUENCE [LARGE SCALE GENOMIC DNA]</scope>
    <source>
        <strain evidence="2">KCTC 42911</strain>
    </source>
</reference>
<organism evidence="1 2">
    <name type="scientific">Lutimaribacter marinistellae</name>
    <dbReference type="NCBI Taxonomy" id="1820329"/>
    <lineage>
        <taxon>Bacteria</taxon>
        <taxon>Pseudomonadati</taxon>
        <taxon>Pseudomonadota</taxon>
        <taxon>Alphaproteobacteria</taxon>
        <taxon>Rhodobacterales</taxon>
        <taxon>Roseobacteraceae</taxon>
        <taxon>Lutimaribacter</taxon>
    </lineage>
</organism>
<evidence type="ECO:0000313" key="2">
    <source>
        <dbReference type="Proteomes" id="UP001595629"/>
    </source>
</evidence>
<name>A0ABV7TBY3_9RHOB</name>
<proteinExistence type="predicted"/>
<accession>A0ABV7TBY3</accession>
<sequence length="62" mass="7284">MFVVLAFLGLGFIGYMVWRRNTSDLRRECRWRQSREAGVWVCTFCGASEPGTERPNICRRLK</sequence>
<dbReference type="Proteomes" id="UP001595629">
    <property type="component" value="Unassembled WGS sequence"/>
</dbReference>
<evidence type="ECO:0000313" key="1">
    <source>
        <dbReference type="EMBL" id="MFC3613034.1"/>
    </source>
</evidence>
<dbReference type="RefSeq" id="WP_386734213.1">
    <property type="nucleotide sequence ID" value="NZ_JBHRXI010000004.1"/>
</dbReference>
<dbReference type="EMBL" id="JBHRXI010000004">
    <property type="protein sequence ID" value="MFC3613034.1"/>
    <property type="molecule type" value="Genomic_DNA"/>
</dbReference>
<gene>
    <name evidence="1" type="ORF">ACFORG_04615</name>
</gene>